<keyword evidence="3" id="KW-1185">Reference proteome</keyword>
<protein>
    <submittedName>
        <fullName evidence="2">Uncharacterized protein</fullName>
    </submittedName>
</protein>
<evidence type="ECO:0000313" key="2">
    <source>
        <dbReference type="EMBL" id="KAK3850452.1"/>
    </source>
</evidence>
<accession>A0AAE1EFM6</accession>
<evidence type="ECO:0000256" key="1">
    <source>
        <dbReference type="SAM" id="MobiDB-lite"/>
    </source>
</evidence>
<reference evidence="2" key="1">
    <citation type="submission" date="2023-10" db="EMBL/GenBank/DDBJ databases">
        <title>Genome assemblies of two species of porcelain crab, Petrolisthes cinctipes and Petrolisthes manimaculis (Anomura: Porcellanidae).</title>
        <authorList>
            <person name="Angst P."/>
        </authorList>
    </citation>
    <scope>NUCLEOTIDE SEQUENCE</scope>
    <source>
        <strain evidence="2">PB745_01</strain>
        <tissue evidence="2">Gill</tissue>
    </source>
</reference>
<feature type="region of interest" description="Disordered" evidence="1">
    <location>
        <begin position="32"/>
        <end position="123"/>
    </location>
</feature>
<organism evidence="2 3">
    <name type="scientific">Petrolisthes cinctipes</name>
    <name type="common">Flat porcelain crab</name>
    <dbReference type="NCBI Taxonomy" id="88211"/>
    <lineage>
        <taxon>Eukaryota</taxon>
        <taxon>Metazoa</taxon>
        <taxon>Ecdysozoa</taxon>
        <taxon>Arthropoda</taxon>
        <taxon>Crustacea</taxon>
        <taxon>Multicrustacea</taxon>
        <taxon>Malacostraca</taxon>
        <taxon>Eumalacostraca</taxon>
        <taxon>Eucarida</taxon>
        <taxon>Decapoda</taxon>
        <taxon>Pleocyemata</taxon>
        <taxon>Anomura</taxon>
        <taxon>Galatheoidea</taxon>
        <taxon>Porcellanidae</taxon>
        <taxon>Petrolisthes</taxon>
    </lineage>
</organism>
<dbReference type="Proteomes" id="UP001286313">
    <property type="component" value="Unassembled WGS sequence"/>
</dbReference>
<evidence type="ECO:0000313" key="3">
    <source>
        <dbReference type="Proteomes" id="UP001286313"/>
    </source>
</evidence>
<feature type="compositionally biased region" description="Acidic residues" evidence="1">
    <location>
        <begin position="63"/>
        <end position="123"/>
    </location>
</feature>
<comment type="caution">
    <text evidence="2">The sequence shown here is derived from an EMBL/GenBank/DDBJ whole genome shotgun (WGS) entry which is preliminary data.</text>
</comment>
<name>A0AAE1EFM6_PETCI</name>
<sequence length="123" mass="14003">MRNFELQRLEFYMFVSSVPTRFLSYNASVMYNAGGSEAPFGVSLNSPGLPPANLPSLTWSLSMEEEEDGEDEEGEEKEEDEEEEGEEMGEDGEEAEEEEGEEAEEEREENEEADDEEEEGERE</sequence>
<proteinExistence type="predicted"/>
<dbReference type="EMBL" id="JAWQEG010008374">
    <property type="protein sequence ID" value="KAK3850452.1"/>
    <property type="molecule type" value="Genomic_DNA"/>
</dbReference>
<dbReference type="AlphaFoldDB" id="A0AAE1EFM6"/>
<gene>
    <name evidence="2" type="ORF">Pcinc_042851</name>
</gene>